<dbReference type="Gene3D" id="1.20.1440.100">
    <property type="entry name" value="SG protein - dephosphorylation function"/>
    <property type="match status" value="1"/>
</dbReference>
<dbReference type="InterPro" id="IPR036412">
    <property type="entry name" value="HAD-like_sf"/>
</dbReference>
<dbReference type="PANTHER" id="PTHR10434">
    <property type="entry name" value="1-ACYL-SN-GLYCEROL-3-PHOSPHATE ACYLTRANSFERASE"/>
    <property type="match status" value="1"/>
</dbReference>
<dbReference type="InterPro" id="IPR023214">
    <property type="entry name" value="HAD_sf"/>
</dbReference>
<dbReference type="CDD" id="cd07989">
    <property type="entry name" value="LPLAT_AGPAT-like"/>
    <property type="match status" value="1"/>
</dbReference>
<keyword evidence="5" id="KW-1185">Reference proteome</keyword>
<feature type="domain" description="Phospholipid/glycerol acyltransferase" evidence="3">
    <location>
        <begin position="265"/>
        <end position="387"/>
    </location>
</feature>
<dbReference type="Gene3D" id="3.40.50.1000">
    <property type="entry name" value="HAD superfamily/HAD-like"/>
    <property type="match status" value="1"/>
</dbReference>
<dbReference type="CDD" id="cd02612">
    <property type="entry name" value="HAD_PGPPase"/>
    <property type="match status" value="1"/>
</dbReference>
<dbReference type="Proteomes" id="UP001382727">
    <property type="component" value="Chromosome"/>
</dbReference>
<evidence type="ECO:0000313" key="4">
    <source>
        <dbReference type="EMBL" id="WXB76621.1"/>
    </source>
</evidence>
<dbReference type="EMBL" id="CP144913">
    <property type="protein sequence ID" value="WXB76621.1"/>
    <property type="molecule type" value="Genomic_DNA"/>
</dbReference>
<dbReference type="PANTHER" id="PTHR10434:SF11">
    <property type="entry name" value="1-ACYL-SN-GLYCEROL-3-PHOSPHATE ACYLTRANSFERASE"/>
    <property type="match status" value="1"/>
</dbReference>
<keyword evidence="4" id="KW-0378">Hydrolase</keyword>
<accession>A0ABZ2MHT4</accession>
<dbReference type="InterPro" id="IPR002123">
    <property type="entry name" value="Plipid/glycerol_acylTrfase"/>
</dbReference>
<proteinExistence type="predicted"/>
<dbReference type="SMART" id="SM00563">
    <property type="entry name" value="PlsC"/>
    <property type="match status" value="1"/>
</dbReference>
<evidence type="ECO:0000313" key="5">
    <source>
        <dbReference type="Proteomes" id="UP001382727"/>
    </source>
</evidence>
<dbReference type="Pfam" id="PF12710">
    <property type="entry name" value="HAD"/>
    <property type="match status" value="1"/>
</dbReference>
<dbReference type="SUPFAM" id="SSF56784">
    <property type="entry name" value="HAD-like"/>
    <property type="match status" value="1"/>
</dbReference>
<organism evidence="4 5">
    <name type="scientific">Janibacter alittae</name>
    <dbReference type="NCBI Taxonomy" id="3115209"/>
    <lineage>
        <taxon>Bacteria</taxon>
        <taxon>Bacillati</taxon>
        <taxon>Actinomycetota</taxon>
        <taxon>Actinomycetes</taxon>
        <taxon>Micrococcales</taxon>
        <taxon>Intrasporangiaceae</taxon>
        <taxon>Janibacter</taxon>
    </lineage>
</organism>
<dbReference type="RefSeq" id="WP_338749775.1">
    <property type="nucleotide sequence ID" value="NZ_CP144913.1"/>
</dbReference>
<reference evidence="4 5" key="1">
    <citation type="submission" date="2024-02" db="EMBL/GenBank/DDBJ databases">
        <title>Janibacter sp. nov., isolated from gut of marine sandworm.</title>
        <authorList>
            <person name="Kim B."/>
            <person name="Jun M.O."/>
            <person name="Shin N.-R."/>
        </authorList>
    </citation>
    <scope>NUCLEOTIDE SEQUENCE [LARGE SCALE GENOMIC DNA]</scope>
    <source>
        <strain evidence="4 5">A1S7</strain>
    </source>
</reference>
<sequence>MTGAAFFDLDRTLLPKASGPALSAAMRETGVVSARVPGESLLFGYFNLLGESLGSIALARQAVLVARGRPADAFDEAAELAADVLEPMVGPFARMLIDEHHEAGRPVVLATTTPEHLILPFAERLGIDYVIATRYEVDDAGHFTGRNDGHFVWSLGKVAAVQEWADEEGIDLEESFAYSDSIYDAPLLKAVGHPGAVNPDPRLQAVATVARWPVLHFDASPGVFKVPVWGVELQRLITMLARPEVFPYAKFTVRGAENVPGDGPAIIVGNHRSYFDVAAMLVAMGRTGRTARFLGKKELFDVPGLGSVFRAGGGISVDRRQEDPDGPDAFAAAVRSLAGGEMVAMMPEGTIPRGIHFFEPGMAGFPGAARLAHLSRVPVIPFAITGTEKVWPRSSRVPRVLNLLDRPEVTVTFGEPVDLKYRSVPRDMERIFDAITGMLPDEVANPSRPTLAELALTYPDGRVPDEDRWFAVDADEDHEHVDTSEV</sequence>
<name>A0ABZ2MHT4_9MICO</name>
<evidence type="ECO:0000256" key="2">
    <source>
        <dbReference type="ARBA" id="ARBA00023315"/>
    </source>
</evidence>
<gene>
    <name evidence="4" type="ORF">V1351_00760</name>
</gene>
<keyword evidence="2" id="KW-0012">Acyltransferase</keyword>
<dbReference type="SUPFAM" id="SSF69593">
    <property type="entry name" value="Glycerol-3-phosphate (1)-acyltransferase"/>
    <property type="match status" value="1"/>
</dbReference>
<dbReference type="InterPro" id="IPR006385">
    <property type="entry name" value="HAD_hydro_SerB1"/>
</dbReference>
<protein>
    <submittedName>
        <fullName evidence="4">HAD-IB family hydrolase</fullName>
    </submittedName>
</protein>
<evidence type="ECO:0000259" key="3">
    <source>
        <dbReference type="SMART" id="SM00563"/>
    </source>
</evidence>
<dbReference type="GO" id="GO:0016787">
    <property type="term" value="F:hydrolase activity"/>
    <property type="evidence" value="ECO:0007669"/>
    <property type="project" value="UniProtKB-KW"/>
</dbReference>
<dbReference type="NCBIfam" id="TIGR01488">
    <property type="entry name" value="HAD-SF-IB"/>
    <property type="match status" value="1"/>
</dbReference>
<dbReference type="NCBIfam" id="TIGR01490">
    <property type="entry name" value="HAD-SF-IB-hyp1"/>
    <property type="match status" value="1"/>
</dbReference>
<evidence type="ECO:0000256" key="1">
    <source>
        <dbReference type="ARBA" id="ARBA00022679"/>
    </source>
</evidence>
<keyword evidence="1" id="KW-0808">Transferase</keyword>
<dbReference type="Pfam" id="PF01553">
    <property type="entry name" value="Acyltransferase"/>
    <property type="match status" value="1"/>
</dbReference>